<keyword evidence="4" id="KW-1185">Reference proteome</keyword>
<dbReference type="GO" id="GO:0005524">
    <property type="term" value="F:ATP binding"/>
    <property type="evidence" value="ECO:0007669"/>
    <property type="project" value="UniProtKB-KW"/>
</dbReference>
<dbReference type="OrthoDB" id="9774491at2"/>
<dbReference type="InterPro" id="IPR005654">
    <property type="entry name" value="ATPase_AFG1-like"/>
</dbReference>
<dbReference type="InterPro" id="IPR027417">
    <property type="entry name" value="P-loop_NTPase"/>
</dbReference>
<dbReference type="GO" id="GO:0005737">
    <property type="term" value="C:cytoplasm"/>
    <property type="evidence" value="ECO:0007669"/>
    <property type="project" value="TreeGrafter"/>
</dbReference>
<dbReference type="STRING" id="1271860.SAMN05216174_102105"/>
<keyword evidence="1" id="KW-0547">Nucleotide-binding</keyword>
<dbReference type="GO" id="GO:0051301">
    <property type="term" value="P:cell division"/>
    <property type="evidence" value="ECO:0007669"/>
    <property type="project" value="UniProtKB-KW"/>
</dbReference>
<dbReference type="Proteomes" id="UP000199501">
    <property type="component" value="Unassembled WGS sequence"/>
</dbReference>
<dbReference type="PANTHER" id="PTHR12169">
    <property type="entry name" value="ATPASE N2B"/>
    <property type="match status" value="1"/>
</dbReference>
<dbReference type="RefSeq" id="WP_091448907.1">
    <property type="nucleotide sequence ID" value="NZ_FMZZ01000002.1"/>
</dbReference>
<accession>A0A1G6LK30</accession>
<evidence type="ECO:0000313" key="4">
    <source>
        <dbReference type="Proteomes" id="UP000199501"/>
    </source>
</evidence>
<dbReference type="NCBIfam" id="NF040713">
    <property type="entry name" value="ZapE"/>
    <property type="match status" value="1"/>
</dbReference>
<keyword evidence="3" id="KW-0132">Cell division</keyword>
<organism evidence="3 4">
    <name type="scientific">Actinokineospora iranica</name>
    <dbReference type="NCBI Taxonomy" id="1271860"/>
    <lineage>
        <taxon>Bacteria</taxon>
        <taxon>Bacillati</taxon>
        <taxon>Actinomycetota</taxon>
        <taxon>Actinomycetes</taxon>
        <taxon>Pseudonocardiales</taxon>
        <taxon>Pseudonocardiaceae</taxon>
        <taxon>Actinokineospora</taxon>
    </lineage>
</organism>
<gene>
    <name evidence="3" type="ORF">SAMN05216174_102105</name>
</gene>
<dbReference type="SUPFAM" id="SSF52540">
    <property type="entry name" value="P-loop containing nucleoside triphosphate hydrolases"/>
    <property type="match status" value="1"/>
</dbReference>
<dbReference type="EMBL" id="FMZZ01000002">
    <property type="protein sequence ID" value="SDC43357.1"/>
    <property type="molecule type" value="Genomic_DNA"/>
</dbReference>
<dbReference type="GO" id="GO:0016887">
    <property type="term" value="F:ATP hydrolysis activity"/>
    <property type="evidence" value="ECO:0007669"/>
    <property type="project" value="InterPro"/>
</dbReference>
<protein>
    <submittedName>
        <fullName evidence="3">Cell division protein ZapE</fullName>
    </submittedName>
</protein>
<reference evidence="4" key="1">
    <citation type="submission" date="2016-10" db="EMBL/GenBank/DDBJ databases">
        <authorList>
            <person name="Varghese N."/>
            <person name="Submissions S."/>
        </authorList>
    </citation>
    <scope>NUCLEOTIDE SEQUENCE [LARGE SCALE GENOMIC DNA]</scope>
    <source>
        <strain evidence="4">IBRC-M 10403</strain>
    </source>
</reference>
<dbReference type="AlphaFoldDB" id="A0A1G6LK30"/>
<dbReference type="Gene3D" id="3.40.50.300">
    <property type="entry name" value="P-loop containing nucleotide triphosphate hydrolases"/>
    <property type="match status" value="1"/>
</dbReference>
<name>A0A1G6LK30_9PSEU</name>
<evidence type="ECO:0000256" key="2">
    <source>
        <dbReference type="ARBA" id="ARBA00022840"/>
    </source>
</evidence>
<evidence type="ECO:0000256" key="1">
    <source>
        <dbReference type="ARBA" id="ARBA00022741"/>
    </source>
</evidence>
<keyword evidence="3" id="KW-0131">Cell cycle</keyword>
<dbReference type="PANTHER" id="PTHR12169:SF6">
    <property type="entry name" value="AFG1-LIKE ATPASE"/>
    <property type="match status" value="1"/>
</dbReference>
<evidence type="ECO:0000313" key="3">
    <source>
        <dbReference type="EMBL" id="SDC43357.1"/>
    </source>
</evidence>
<keyword evidence="2" id="KW-0067">ATP-binding</keyword>
<dbReference type="Pfam" id="PF03969">
    <property type="entry name" value="AFG1_ATPase"/>
    <property type="match status" value="2"/>
</dbReference>
<sequence length="347" mass="36797">MSAARLVDRDPVIGAEELVAAMAPPPRFGDVRFGTYVPNPDEPSQAAAVAACSRFAERVATGGEKSLFKRVFGGKRAGGEDKPGLYLDGGFGVGKTHLLASIWHAVPGPAAYGTFVELTNLVGALGFREAVTRLSGHRLLAIDEFELDDPGDTMLVTRLLSELTDAGVHVAATSNTLPDKLGEGRFAADDFLREIQALSARFSVVRVDGPDYRHRGLPDAPAPLADAEIAGSAAAIPGSTVDDFDPLCRHLATLHPSRYGRLVDGVTAVHLRGVHALSGQDVALRVVAFADRLYDRAIPVVVSGEPVSALFTDEMLRGGYRKKYLRAVSRLVALSRDAAPLRTPGVG</sequence>
<proteinExistence type="predicted"/>